<dbReference type="Gene3D" id="1.10.10.350">
    <property type="match status" value="1"/>
</dbReference>
<dbReference type="GO" id="GO:0004818">
    <property type="term" value="F:glutamate-tRNA ligase activity"/>
    <property type="evidence" value="ECO:0007669"/>
    <property type="project" value="UniProtKB-UniRule"/>
</dbReference>
<comment type="subunit">
    <text evidence="3 10">Monomer.</text>
</comment>
<feature type="domain" description="Glutamyl/glutaminyl-tRNA synthetase class Ib catalytic" evidence="12">
    <location>
        <begin position="34"/>
        <end position="340"/>
    </location>
</feature>
<dbReference type="InterPro" id="IPR014729">
    <property type="entry name" value="Rossmann-like_a/b/a_fold"/>
</dbReference>
<dbReference type="GO" id="GO:0005829">
    <property type="term" value="C:cytosol"/>
    <property type="evidence" value="ECO:0007669"/>
    <property type="project" value="TreeGrafter"/>
</dbReference>
<dbReference type="InterPro" id="IPR008925">
    <property type="entry name" value="aa_tRNA-synth_I_cd-bd_sf"/>
</dbReference>
<dbReference type="InterPro" id="IPR049940">
    <property type="entry name" value="GluQ/Sye"/>
</dbReference>
<dbReference type="Proteomes" id="UP000255014">
    <property type="component" value="Unassembled WGS sequence"/>
</dbReference>
<evidence type="ECO:0000256" key="9">
    <source>
        <dbReference type="ARBA" id="ARBA00023146"/>
    </source>
</evidence>
<evidence type="ECO:0000256" key="8">
    <source>
        <dbReference type="ARBA" id="ARBA00022917"/>
    </source>
</evidence>
<sequence>MAGACFATSFMEMAQSAERPRPYAFMTANATRPVRTRFAPSPTGFLHLGGARTALFSWAFARHHQGVFVLRIEDTDVERSTPEAVQAILDSMDWLGMQPDEGPFYQMKRMDRYAEVLAGMLEAGTAYHCYCSPEEVDAMREAARAKGLKPRYDGTWRPEPGKTLPPVPADRKPVIRFRNPIDGATSWNDMVKGPISFDNGELDDLIIARPDGTPTYNFCVVVDDWDMGITHVLRGDDHVNNTPRQINILRALGATLPEYGHVPMILGPDGEKLSKRHGAVNVMEYDAQGYLPEAMVNYLARLGWSHGDDELFTREQLVEWFDTRHLSKSASQWDPKKLNWVNAHYIKGMDDAELAGRVAPRVERRGGKPQAADLPAIMGLLKDRAETLEQLAEDAMLFCGEYQPAPAELAAQHLTETARAALADFAARARDTEWNRAAISALIKAVLADRGLKMPQLGIPLRVAVTGRAQTPAVDAVLELLGKETVLARLQAL</sequence>
<dbReference type="PANTHER" id="PTHR43311">
    <property type="entry name" value="GLUTAMATE--TRNA LIGASE"/>
    <property type="match status" value="1"/>
</dbReference>
<dbReference type="Pfam" id="PF00749">
    <property type="entry name" value="tRNA-synt_1c"/>
    <property type="match status" value="1"/>
</dbReference>
<protein>
    <recommendedName>
        <fullName evidence="10">Glutamate--tRNA ligase</fullName>
        <ecNumber evidence="10">6.1.1.17</ecNumber>
    </recommendedName>
    <alternativeName>
        <fullName evidence="10">Glutamyl-tRNA synthetase</fullName>
        <shortName evidence="10">GluRS</shortName>
    </alternativeName>
</protein>
<dbReference type="PRINTS" id="PR00987">
    <property type="entry name" value="TRNASYNTHGLU"/>
</dbReference>
<comment type="similarity">
    <text evidence="2 10">Belongs to the class-I aminoacyl-tRNA synthetase family. Glutamate--tRNA ligase type 1 subfamily.</text>
</comment>
<reference evidence="14 15" key="1">
    <citation type="submission" date="2018-06" db="EMBL/GenBank/DDBJ databases">
        <authorList>
            <consortium name="Pathogen Informatics"/>
            <person name="Doyle S."/>
        </authorList>
    </citation>
    <scope>NUCLEOTIDE SEQUENCE [LARGE SCALE GENOMIC DNA]</scope>
    <source>
        <strain evidence="14 15">NCTC10911</strain>
    </source>
</reference>
<comment type="function">
    <text evidence="10">Catalyzes the attachment of glutamate to tRNA(Glu) in a two-step reaction: glutamate is first activated by ATP to form Glu-AMP and then transferred to the acceptor end of tRNA(Glu).</text>
</comment>
<comment type="subcellular location">
    <subcellularLocation>
        <location evidence="1 10">Cytoplasm</location>
    </subcellularLocation>
</comment>
<dbReference type="HAMAP" id="MF_00022">
    <property type="entry name" value="Glu_tRNA_synth_type1"/>
    <property type="match status" value="1"/>
</dbReference>
<evidence type="ECO:0000256" key="3">
    <source>
        <dbReference type="ARBA" id="ARBA00011245"/>
    </source>
</evidence>
<evidence type="ECO:0000256" key="4">
    <source>
        <dbReference type="ARBA" id="ARBA00022490"/>
    </source>
</evidence>
<dbReference type="CDD" id="cd00808">
    <property type="entry name" value="GluRS_core"/>
    <property type="match status" value="1"/>
</dbReference>
<feature type="binding site" evidence="10">
    <location>
        <position position="275"/>
    </location>
    <ligand>
        <name>ATP</name>
        <dbReference type="ChEBI" id="CHEBI:30616"/>
    </ligand>
</feature>
<dbReference type="PROSITE" id="PS00178">
    <property type="entry name" value="AA_TRNA_LIGASE_I"/>
    <property type="match status" value="1"/>
</dbReference>
<dbReference type="SUPFAM" id="SSF52374">
    <property type="entry name" value="Nucleotidylyl transferase"/>
    <property type="match status" value="1"/>
</dbReference>
<evidence type="ECO:0000256" key="1">
    <source>
        <dbReference type="ARBA" id="ARBA00004496"/>
    </source>
</evidence>
<dbReference type="InterPro" id="IPR020058">
    <property type="entry name" value="Glu/Gln-tRNA-synth_Ib_cat-dom"/>
</dbReference>
<dbReference type="InterPro" id="IPR020751">
    <property type="entry name" value="aa-tRNA-synth_I_codon-bd_sub2"/>
</dbReference>
<accession>A0A381A7B5</accession>
<feature type="short sequence motif" description="'HIGH' region" evidence="10">
    <location>
        <begin position="40"/>
        <end position="50"/>
    </location>
</feature>
<dbReference type="PANTHER" id="PTHR43311:SF2">
    <property type="entry name" value="GLUTAMATE--TRNA LIGASE, MITOCHONDRIAL-RELATED"/>
    <property type="match status" value="1"/>
</dbReference>
<evidence type="ECO:0000313" key="14">
    <source>
        <dbReference type="EMBL" id="SUV66363.1"/>
    </source>
</evidence>
<dbReference type="InterPro" id="IPR045462">
    <property type="entry name" value="aa-tRNA-synth_I_cd-bd"/>
</dbReference>
<organism evidence="14 15">
    <name type="scientific">Bordetella pertussis</name>
    <dbReference type="NCBI Taxonomy" id="520"/>
    <lineage>
        <taxon>Bacteria</taxon>
        <taxon>Pseudomonadati</taxon>
        <taxon>Pseudomonadota</taxon>
        <taxon>Betaproteobacteria</taxon>
        <taxon>Burkholderiales</taxon>
        <taxon>Alcaligenaceae</taxon>
        <taxon>Bordetella</taxon>
    </lineage>
</organism>
<dbReference type="EC" id="6.1.1.17" evidence="10"/>
<keyword evidence="9 10" id="KW-0030">Aminoacyl-tRNA synthetase</keyword>
<dbReference type="InterPro" id="IPR000924">
    <property type="entry name" value="Glu/Gln-tRNA-synth"/>
</dbReference>
<dbReference type="InterPro" id="IPR033910">
    <property type="entry name" value="GluRS_core"/>
</dbReference>
<gene>
    <name evidence="10 14" type="primary">gltX</name>
    <name evidence="14" type="ORF">NCTC10911_03414</name>
</gene>
<comment type="caution">
    <text evidence="10">Lacks conserved residue(s) required for the propagation of feature annotation.</text>
</comment>
<evidence type="ECO:0000259" key="13">
    <source>
        <dbReference type="Pfam" id="PF19269"/>
    </source>
</evidence>
<dbReference type="NCBIfam" id="TIGR00464">
    <property type="entry name" value="gltX_bact"/>
    <property type="match status" value="1"/>
</dbReference>
<feature type="short sequence motif" description="'KMSKS' region" evidence="10">
    <location>
        <begin position="272"/>
        <end position="276"/>
    </location>
</feature>
<proteinExistence type="inferred from homology"/>
<evidence type="ECO:0000313" key="15">
    <source>
        <dbReference type="Proteomes" id="UP000255014"/>
    </source>
</evidence>
<evidence type="ECO:0000256" key="6">
    <source>
        <dbReference type="ARBA" id="ARBA00022741"/>
    </source>
</evidence>
<dbReference type="FunFam" id="3.40.50.620:FF:000007">
    <property type="entry name" value="Glutamate--tRNA ligase"/>
    <property type="match status" value="1"/>
</dbReference>
<dbReference type="Pfam" id="PF19269">
    <property type="entry name" value="Anticodon_2"/>
    <property type="match status" value="1"/>
</dbReference>
<evidence type="ECO:0000256" key="2">
    <source>
        <dbReference type="ARBA" id="ARBA00007894"/>
    </source>
</evidence>
<feature type="domain" description="Aminoacyl-tRNA synthetase class I anticodon-binding" evidence="13">
    <location>
        <begin position="355"/>
        <end position="492"/>
    </location>
</feature>
<keyword evidence="7 10" id="KW-0067">ATP-binding</keyword>
<dbReference type="InterPro" id="IPR004527">
    <property type="entry name" value="Glu-tRNA-ligase_bac/mito"/>
</dbReference>
<evidence type="ECO:0000256" key="7">
    <source>
        <dbReference type="ARBA" id="ARBA00022840"/>
    </source>
</evidence>
<evidence type="ECO:0000256" key="11">
    <source>
        <dbReference type="SAM" id="MobiDB-lite"/>
    </source>
</evidence>
<dbReference type="InterPro" id="IPR001412">
    <property type="entry name" value="aa-tRNA-synth_I_CS"/>
</dbReference>
<dbReference type="EMBL" id="UFTT01000002">
    <property type="protein sequence ID" value="SUV66363.1"/>
    <property type="molecule type" value="Genomic_DNA"/>
</dbReference>
<comment type="catalytic activity">
    <reaction evidence="10">
        <text>tRNA(Glu) + L-glutamate + ATP = L-glutamyl-tRNA(Glu) + AMP + diphosphate</text>
        <dbReference type="Rhea" id="RHEA:23540"/>
        <dbReference type="Rhea" id="RHEA-COMP:9663"/>
        <dbReference type="Rhea" id="RHEA-COMP:9680"/>
        <dbReference type="ChEBI" id="CHEBI:29985"/>
        <dbReference type="ChEBI" id="CHEBI:30616"/>
        <dbReference type="ChEBI" id="CHEBI:33019"/>
        <dbReference type="ChEBI" id="CHEBI:78442"/>
        <dbReference type="ChEBI" id="CHEBI:78520"/>
        <dbReference type="ChEBI" id="CHEBI:456215"/>
        <dbReference type="EC" id="6.1.1.17"/>
    </reaction>
</comment>
<evidence type="ECO:0000259" key="12">
    <source>
        <dbReference type="Pfam" id="PF00749"/>
    </source>
</evidence>
<evidence type="ECO:0000256" key="5">
    <source>
        <dbReference type="ARBA" id="ARBA00022598"/>
    </source>
</evidence>
<dbReference type="GO" id="GO:0006424">
    <property type="term" value="P:glutamyl-tRNA aminoacylation"/>
    <property type="evidence" value="ECO:0007669"/>
    <property type="project" value="UniProtKB-UniRule"/>
</dbReference>
<name>A0A381A7B5_BORPT</name>
<keyword evidence="4 10" id="KW-0963">Cytoplasm</keyword>
<keyword evidence="6 10" id="KW-0547">Nucleotide-binding</keyword>
<dbReference type="GO" id="GO:0008270">
    <property type="term" value="F:zinc ion binding"/>
    <property type="evidence" value="ECO:0007669"/>
    <property type="project" value="InterPro"/>
</dbReference>
<dbReference type="GO" id="GO:0005524">
    <property type="term" value="F:ATP binding"/>
    <property type="evidence" value="ECO:0007669"/>
    <property type="project" value="UniProtKB-UniRule"/>
</dbReference>
<keyword evidence="8 10" id="KW-0648">Protein biosynthesis</keyword>
<feature type="region of interest" description="Disordered" evidence="11">
    <location>
        <begin position="151"/>
        <end position="171"/>
    </location>
</feature>
<dbReference type="GO" id="GO:0000049">
    <property type="term" value="F:tRNA binding"/>
    <property type="evidence" value="ECO:0007669"/>
    <property type="project" value="InterPro"/>
</dbReference>
<dbReference type="Gene3D" id="3.40.50.620">
    <property type="entry name" value="HUPs"/>
    <property type="match status" value="1"/>
</dbReference>
<dbReference type="SUPFAM" id="SSF48163">
    <property type="entry name" value="An anticodon-binding domain of class I aminoacyl-tRNA synthetases"/>
    <property type="match status" value="1"/>
</dbReference>
<feature type="compositionally biased region" description="Basic and acidic residues" evidence="11">
    <location>
        <begin position="151"/>
        <end position="160"/>
    </location>
</feature>
<keyword evidence="5 10" id="KW-0436">Ligase</keyword>
<evidence type="ECO:0000256" key="10">
    <source>
        <dbReference type="HAMAP-Rule" id="MF_00022"/>
    </source>
</evidence>
<dbReference type="AlphaFoldDB" id="A0A381A7B5"/>